<protein>
    <submittedName>
        <fullName evidence="3">AGE family epimerase/isomerase</fullName>
    </submittedName>
</protein>
<evidence type="ECO:0000256" key="2">
    <source>
        <dbReference type="ARBA" id="ARBA00023235"/>
    </source>
</evidence>
<dbReference type="EMBL" id="CP061510">
    <property type="protein sequence ID" value="QSB45531.1"/>
    <property type="molecule type" value="Genomic_DNA"/>
</dbReference>
<dbReference type="Gene3D" id="1.50.10.10">
    <property type="match status" value="1"/>
</dbReference>
<keyword evidence="4" id="KW-1185">Reference proteome</keyword>
<evidence type="ECO:0000256" key="1">
    <source>
        <dbReference type="ARBA" id="ARBA00008558"/>
    </source>
</evidence>
<dbReference type="Pfam" id="PF07221">
    <property type="entry name" value="GlcNAc_2-epim"/>
    <property type="match status" value="1"/>
</dbReference>
<name>A0ABX7KB86_9SPHN</name>
<dbReference type="PANTHER" id="PTHR15108">
    <property type="entry name" value="N-ACYLGLUCOSAMINE-2-EPIMERASE"/>
    <property type="match status" value="1"/>
</dbReference>
<dbReference type="Proteomes" id="UP000663637">
    <property type="component" value="Chromosome"/>
</dbReference>
<evidence type="ECO:0000313" key="4">
    <source>
        <dbReference type="Proteomes" id="UP000663637"/>
    </source>
</evidence>
<keyword evidence="2" id="KW-0413">Isomerase</keyword>
<organism evidence="3 4">
    <name type="scientific">Tsuneonella flava</name>
    <dbReference type="NCBI Taxonomy" id="2055955"/>
    <lineage>
        <taxon>Bacteria</taxon>
        <taxon>Pseudomonadati</taxon>
        <taxon>Pseudomonadota</taxon>
        <taxon>Alphaproteobacteria</taxon>
        <taxon>Sphingomonadales</taxon>
        <taxon>Erythrobacteraceae</taxon>
        <taxon>Tsuneonella</taxon>
    </lineage>
</organism>
<dbReference type="InterPro" id="IPR010819">
    <property type="entry name" value="AGE/CE"/>
</dbReference>
<dbReference type="InterPro" id="IPR012341">
    <property type="entry name" value="6hp_glycosidase-like_sf"/>
</dbReference>
<accession>A0ABX7KB86</accession>
<evidence type="ECO:0000313" key="3">
    <source>
        <dbReference type="EMBL" id="QSB45531.1"/>
    </source>
</evidence>
<sequence>MRGMQTASARLEPMELANASAVERYVAWVADSALPYWAQRRPNLILPFAEQLDRAGHSAWPGYLRLRVVARQVSVYAQAAEAGLTWALPVAENGWQAMKRYFWSTVSGWHARVGSNGQAVDTEFALYDQAFALYACAHWARVSGAQMPVDMACRTLDLIDRRLRLNEQPGWRTASDNHEHDQNSHMHFLEALLALLEVAPEWRIRGRIEEILDLLATRMVDPNSGAVLEWFGMRWRSPQDGGVVEPGHQYEWAWLLAQAARAGFACDAPARSMLAFADKHGWSPKNGLIYNSCRTDGTVLSPHHRLWPHCEALRAATVLDDSEAGAERAERIAAQIMSSFAGRPFAEGWVSDLDENGVPMVDTVPASSLYHLFEAALALVGCGWATFAEAGR</sequence>
<reference evidence="3 4" key="1">
    <citation type="submission" date="2020-09" db="EMBL/GenBank/DDBJ databases">
        <title>Complete genome sequence of altererythrobacter flavus SS-21NJ, isolated from Dongying oil sludge in Shandong province.</title>
        <authorList>
            <person name="Sun S."/>
            <person name="Zhang Z."/>
        </authorList>
    </citation>
    <scope>NUCLEOTIDE SEQUENCE [LARGE SCALE GENOMIC DNA]</scope>
    <source>
        <strain evidence="3 4">SS-21NJ</strain>
    </source>
</reference>
<dbReference type="InterPro" id="IPR008928">
    <property type="entry name" value="6-hairpin_glycosidase_sf"/>
</dbReference>
<comment type="similarity">
    <text evidence="1">Belongs to the N-acylglucosamine 2-epimerase family.</text>
</comment>
<dbReference type="SUPFAM" id="SSF48208">
    <property type="entry name" value="Six-hairpin glycosidases"/>
    <property type="match status" value="1"/>
</dbReference>
<gene>
    <name evidence="3" type="ORF">IDJ81_05300</name>
</gene>
<proteinExistence type="inferred from homology"/>